<dbReference type="Gene3D" id="3.40.220.10">
    <property type="entry name" value="Leucine Aminopeptidase, subunit E, domain 1"/>
    <property type="match status" value="1"/>
</dbReference>
<evidence type="ECO:0000313" key="1">
    <source>
        <dbReference type="EMBL" id="MDR6237113.1"/>
    </source>
</evidence>
<evidence type="ECO:0000313" key="2">
    <source>
        <dbReference type="Proteomes" id="UP001185092"/>
    </source>
</evidence>
<dbReference type="InterPro" id="IPR043472">
    <property type="entry name" value="Macro_dom-like"/>
</dbReference>
<dbReference type="EMBL" id="JAVDQD010000001">
    <property type="protein sequence ID" value="MDR6237113.1"/>
    <property type="molecule type" value="Genomic_DNA"/>
</dbReference>
<keyword evidence="2" id="KW-1185">Reference proteome</keyword>
<organism evidence="1 2">
    <name type="scientific">Aureibacter tunicatorum</name>
    <dbReference type="NCBI Taxonomy" id="866807"/>
    <lineage>
        <taxon>Bacteria</taxon>
        <taxon>Pseudomonadati</taxon>
        <taxon>Bacteroidota</taxon>
        <taxon>Cytophagia</taxon>
        <taxon>Cytophagales</taxon>
        <taxon>Persicobacteraceae</taxon>
        <taxon>Aureibacter</taxon>
    </lineage>
</organism>
<name>A0AAE3XJD8_9BACT</name>
<sequence>MAHTPTMRVPGDISDTDNVYNAMFAMLRAVANHNKANEQKINTVLCPGLGTATGRVSPSQASKQMYLA</sequence>
<accession>A0AAE3XJD8</accession>
<reference evidence="1" key="1">
    <citation type="submission" date="2023-07" db="EMBL/GenBank/DDBJ databases">
        <title>Genomic Encyclopedia of Type Strains, Phase IV (KMG-IV): sequencing the most valuable type-strain genomes for metagenomic binning, comparative biology and taxonomic classification.</title>
        <authorList>
            <person name="Goeker M."/>
        </authorList>
    </citation>
    <scope>NUCLEOTIDE SEQUENCE</scope>
    <source>
        <strain evidence="1">DSM 26174</strain>
    </source>
</reference>
<gene>
    <name evidence="1" type="ORF">HNQ88_000089</name>
</gene>
<protein>
    <submittedName>
        <fullName evidence="1">O-acetyl-ADP-ribose deacetylase (Regulator of RNase III)</fullName>
    </submittedName>
</protein>
<proteinExistence type="predicted"/>
<comment type="caution">
    <text evidence="1">The sequence shown here is derived from an EMBL/GenBank/DDBJ whole genome shotgun (WGS) entry which is preliminary data.</text>
</comment>
<dbReference type="AlphaFoldDB" id="A0AAE3XJD8"/>
<dbReference type="Proteomes" id="UP001185092">
    <property type="component" value="Unassembled WGS sequence"/>
</dbReference>
<dbReference type="SUPFAM" id="SSF52949">
    <property type="entry name" value="Macro domain-like"/>
    <property type="match status" value="1"/>
</dbReference>